<organism evidence="3 4">
    <name type="scientific">Pseudobacteroides cellulosolvens ATCC 35603 = DSM 2933</name>
    <dbReference type="NCBI Taxonomy" id="398512"/>
    <lineage>
        <taxon>Bacteria</taxon>
        <taxon>Bacillati</taxon>
        <taxon>Bacillota</taxon>
        <taxon>Clostridia</taxon>
        <taxon>Eubacteriales</taxon>
        <taxon>Oscillospiraceae</taxon>
        <taxon>Pseudobacteroides</taxon>
    </lineage>
</organism>
<keyword evidence="1" id="KW-0472">Membrane</keyword>
<accession>A0A0L6JNQ8</accession>
<dbReference type="PANTHER" id="PTHR40446:SF2">
    <property type="entry name" value="N-ACETYLGLUCOSAMINE-1-PHOSPHODIESTER ALPHA-N-ACETYLGLUCOSAMINIDASE"/>
    <property type="match status" value="1"/>
</dbReference>
<keyword evidence="4" id="KW-1185">Reference proteome</keyword>
<protein>
    <recommendedName>
        <fullName evidence="2">Phosphodiester glycosidase domain-containing protein</fullName>
    </recommendedName>
</protein>
<feature type="transmembrane region" description="Helical" evidence="1">
    <location>
        <begin position="30"/>
        <end position="51"/>
    </location>
</feature>
<name>A0A0L6JNQ8_9FIRM</name>
<keyword evidence="1" id="KW-1133">Transmembrane helix</keyword>
<evidence type="ECO:0000259" key="2">
    <source>
        <dbReference type="Pfam" id="PF09992"/>
    </source>
</evidence>
<dbReference type="RefSeq" id="WP_242853248.1">
    <property type="nucleotide sequence ID" value="NZ_KN050765.1"/>
</dbReference>
<dbReference type="AlphaFoldDB" id="A0A0L6JNQ8"/>
<dbReference type="STRING" id="398512.Bccel_2267"/>
<comment type="caution">
    <text evidence="3">The sequence shown here is derived from an EMBL/GenBank/DDBJ whole genome shotgun (WGS) entry which is preliminary data.</text>
</comment>
<evidence type="ECO:0000256" key="1">
    <source>
        <dbReference type="SAM" id="Phobius"/>
    </source>
</evidence>
<gene>
    <name evidence="3" type="ORF">Bccel_2267</name>
</gene>
<dbReference type="InterPro" id="IPR018711">
    <property type="entry name" value="NAGPA"/>
</dbReference>
<dbReference type="Proteomes" id="UP000036923">
    <property type="component" value="Unassembled WGS sequence"/>
</dbReference>
<dbReference type="EMBL" id="LGTC01000001">
    <property type="protein sequence ID" value="KNY27002.1"/>
    <property type="molecule type" value="Genomic_DNA"/>
</dbReference>
<reference evidence="4" key="1">
    <citation type="submission" date="2015-07" db="EMBL/GenBank/DDBJ databases">
        <title>Near-Complete Genome Sequence of the Cellulolytic Bacterium Bacteroides (Pseudobacteroides) cellulosolvens ATCC 35603.</title>
        <authorList>
            <person name="Dassa B."/>
            <person name="Utturkar S.M."/>
            <person name="Klingeman D.M."/>
            <person name="Hurt R.A."/>
            <person name="Keller M."/>
            <person name="Xu J."/>
            <person name="Reddy Y.H.K."/>
            <person name="Borovok I."/>
            <person name="Grinberg I.R."/>
            <person name="Lamed R."/>
            <person name="Zhivin O."/>
            <person name="Bayer E.A."/>
            <person name="Brown S.D."/>
        </authorList>
    </citation>
    <scope>NUCLEOTIDE SEQUENCE [LARGE SCALE GENOMIC DNA]</scope>
    <source>
        <strain evidence="4">DSM 2933</strain>
    </source>
</reference>
<dbReference type="PATRIC" id="fig|398512.5.peg.2363"/>
<sequence length="349" mass="37735">MRKFKIKKIQDTDDGVITKKNKRGNIFTKILIFLIFEILFTGVTLPILIFYGPFENVKGTITGMSWNTFTHQYIAKFFLSDEAINRIISKSFAEDPLDNGGVLQKLSFGSNHDDKIEVYNIDGGSFEGKLMLVYDPSRIKVGYSKNFPNSGETTSSIAKRNGAIAAINAGGFMDVGWTGTGGAPMGYIIHDGKVVVNQKSNTIKQDSAAFTDQMLIVGKHSVNQLLNEYGVKEGVSFGPPLIVNGKKTIKRGDGGWGIAPRTAIGQRADGTVILLVIDGRRAGSLGATLRDVQDIFLKYNAKNAVNLDGGSSTTMYFNGKIINKPTDGLGERAVASVFMVMPGKAGGSK</sequence>
<dbReference type="PANTHER" id="PTHR40446">
    <property type="entry name" value="N-ACETYLGLUCOSAMINE-1-PHOSPHODIESTER ALPHA-N-ACETYLGLUCOSAMINIDASE"/>
    <property type="match status" value="1"/>
</dbReference>
<dbReference type="Pfam" id="PF09992">
    <property type="entry name" value="NAGPA"/>
    <property type="match status" value="1"/>
</dbReference>
<evidence type="ECO:0000313" key="4">
    <source>
        <dbReference type="Proteomes" id="UP000036923"/>
    </source>
</evidence>
<dbReference type="eggNOG" id="COG4632">
    <property type="taxonomic scope" value="Bacteria"/>
</dbReference>
<evidence type="ECO:0000313" key="3">
    <source>
        <dbReference type="EMBL" id="KNY27002.1"/>
    </source>
</evidence>
<keyword evidence="1" id="KW-0812">Transmembrane</keyword>
<proteinExistence type="predicted"/>
<feature type="domain" description="Phosphodiester glycosidase" evidence="2">
    <location>
        <begin position="161"/>
        <end position="340"/>
    </location>
</feature>